<proteinExistence type="inferred from homology"/>
<reference evidence="4 5" key="1">
    <citation type="submission" date="2016-10" db="EMBL/GenBank/DDBJ databases">
        <authorList>
            <person name="de Groot N.N."/>
        </authorList>
    </citation>
    <scope>NUCLEOTIDE SEQUENCE [LARGE SCALE GENOMIC DNA]</scope>
    <source>
        <strain evidence="4 5">CGMCC 1.7005</strain>
    </source>
</reference>
<dbReference type="EMBL" id="FPAS01000003">
    <property type="protein sequence ID" value="SFT73562.1"/>
    <property type="molecule type" value="Genomic_DNA"/>
</dbReference>
<dbReference type="PROSITE" id="PS00455">
    <property type="entry name" value="AMP_BINDING"/>
    <property type="match status" value="1"/>
</dbReference>
<protein>
    <submittedName>
        <fullName evidence="4">O-succinylbenzoic acid--CoA ligase</fullName>
    </submittedName>
</protein>
<dbReference type="Pfam" id="PF00501">
    <property type="entry name" value="AMP-binding"/>
    <property type="match status" value="1"/>
</dbReference>
<evidence type="ECO:0000256" key="2">
    <source>
        <dbReference type="ARBA" id="ARBA00022598"/>
    </source>
</evidence>
<dbReference type="GO" id="GO:0031956">
    <property type="term" value="F:medium-chain fatty acid-CoA ligase activity"/>
    <property type="evidence" value="ECO:0007669"/>
    <property type="project" value="TreeGrafter"/>
</dbReference>
<feature type="domain" description="AMP-dependent synthetase/ligase" evidence="3">
    <location>
        <begin position="26"/>
        <end position="174"/>
    </location>
</feature>
<organism evidence="4 5">
    <name type="scientific">Lishizhenia tianjinensis</name>
    <dbReference type="NCBI Taxonomy" id="477690"/>
    <lineage>
        <taxon>Bacteria</taxon>
        <taxon>Pseudomonadati</taxon>
        <taxon>Bacteroidota</taxon>
        <taxon>Flavobacteriia</taxon>
        <taxon>Flavobacteriales</taxon>
        <taxon>Crocinitomicaceae</taxon>
        <taxon>Lishizhenia</taxon>
    </lineage>
</organism>
<evidence type="ECO:0000256" key="1">
    <source>
        <dbReference type="ARBA" id="ARBA00006432"/>
    </source>
</evidence>
<dbReference type="AlphaFoldDB" id="A0A1I7AF32"/>
<dbReference type="OrthoDB" id="8870348at2"/>
<dbReference type="Gene3D" id="3.40.50.12780">
    <property type="entry name" value="N-terminal domain of ligase-like"/>
    <property type="match status" value="1"/>
</dbReference>
<keyword evidence="2 4" id="KW-0436">Ligase</keyword>
<name>A0A1I7AF32_9FLAO</name>
<dbReference type="InterPro" id="IPR042099">
    <property type="entry name" value="ANL_N_sf"/>
</dbReference>
<sequence length="336" mass="37211">MNVEVLAGGETSFTLVEEFIAEWENEKDYIVQFTSGSTGKPKPIKVRKAHMVASAKTTNAFFQLNENSTYYLCISPAYIGGKMMIVRALINKAKLLVGPINSSPLTPLTTKVDLAAMVPLQVSACLEDKNFNLLENLIIGGAPVNDHLAASLLNHKVKAYSTFGMTETVSHIALKYLGSANEYFHVLPPIRISSDANQRLIIHAPHLGVDHLLTNDIVSLKDESTFEWIGRADFTINSGGVKLQPEKIEKKLVTLFKNRSFIICGTTHETLGEAVTLCVEGRLENADQVKLELTELLDKYEVPKYIYALPELARTANGKINRLQTKERLKLEGVLQ</sequence>
<dbReference type="GO" id="GO:0006631">
    <property type="term" value="P:fatty acid metabolic process"/>
    <property type="evidence" value="ECO:0007669"/>
    <property type="project" value="TreeGrafter"/>
</dbReference>
<dbReference type="PANTHER" id="PTHR43201:SF5">
    <property type="entry name" value="MEDIUM-CHAIN ACYL-COA LIGASE ACSF2, MITOCHONDRIAL"/>
    <property type="match status" value="1"/>
</dbReference>
<comment type="similarity">
    <text evidence="1">Belongs to the ATP-dependent AMP-binding enzyme family.</text>
</comment>
<dbReference type="RefSeq" id="WP_090249049.1">
    <property type="nucleotide sequence ID" value="NZ_FPAS01000003.1"/>
</dbReference>
<evidence type="ECO:0000259" key="3">
    <source>
        <dbReference type="Pfam" id="PF00501"/>
    </source>
</evidence>
<dbReference type="InterPro" id="IPR045851">
    <property type="entry name" value="AMP-bd_C_sf"/>
</dbReference>
<evidence type="ECO:0000313" key="5">
    <source>
        <dbReference type="Proteomes" id="UP000236454"/>
    </source>
</evidence>
<dbReference type="Proteomes" id="UP000236454">
    <property type="component" value="Unassembled WGS sequence"/>
</dbReference>
<keyword evidence="5" id="KW-1185">Reference proteome</keyword>
<accession>A0A1I7AF32</accession>
<dbReference type="InterPro" id="IPR000873">
    <property type="entry name" value="AMP-dep_synth/lig_dom"/>
</dbReference>
<dbReference type="PANTHER" id="PTHR43201">
    <property type="entry name" value="ACYL-COA SYNTHETASE"/>
    <property type="match status" value="1"/>
</dbReference>
<gene>
    <name evidence="4" type="ORF">SAMN05216474_2028</name>
</gene>
<dbReference type="SUPFAM" id="SSF56801">
    <property type="entry name" value="Acetyl-CoA synthetase-like"/>
    <property type="match status" value="1"/>
</dbReference>
<dbReference type="STRING" id="477690.SAMN05216474_2028"/>
<evidence type="ECO:0000313" key="4">
    <source>
        <dbReference type="EMBL" id="SFT73562.1"/>
    </source>
</evidence>
<dbReference type="Gene3D" id="3.30.300.30">
    <property type="match status" value="1"/>
</dbReference>
<dbReference type="InterPro" id="IPR020845">
    <property type="entry name" value="AMP-binding_CS"/>
</dbReference>